<protein>
    <recommendedName>
        <fullName evidence="2">PAS domain-containing protein</fullName>
    </recommendedName>
</protein>
<sequence length="231" mass="26522">MTSINFQFFIENDSNPFILFSNTGKIKYLNNSAEVLMGSCQPKEIFDLALAYAPQTFGFKKSALTLNFNSFEFYGINVLYENDDFIGIHLYNRAIDKVDKQMILDGFTATDINMLLQANIELFDMNYNGTVSLLTDYDIPEFQMHQNNFSLLLRNLFKQFEESKKLRVYVKIKLGERVIIKEKKYAIIVLKLEGSTRNNDTDKELKSLANKNCVGINLQENSVTLEVPAIS</sequence>
<evidence type="ECO:0000313" key="1">
    <source>
        <dbReference type="EMBL" id="CAA6806953.1"/>
    </source>
</evidence>
<proteinExistence type="predicted"/>
<name>A0A6S6SAI8_9BACT</name>
<dbReference type="EMBL" id="CACVAR010000157">
    <property type="protein sequence ID" value="CAA6806953.1"/>
    <property type="molecule type" value="Genomic_DNA"/>
</dbReference>
<dbReference type="AlphaFoldDB" id="A0A6S6SAI8"/>
<organism evidence="1">
    <name type="scientific">uncultured Sulfurovum sp</name>
    <dbReference type="NCBI Taxonomy" id="269237"/>
    <lineage>
        <taxon>Bacteria</taxon>
        <taxon>Pseudomonadati</taxon>
        <taxon>Campylobacterota</taxon>
        <taxon>Epsilonproteobacteria</taxon>
        <taxon>Campylobacterales</taxon>
        <taxon>Sulfurovaceae</taxon>
        <taxon>Sulfurovum</taxon>
        <taxon>environmental samples</taxon>
    </lineage>
</organism>
<gene>
    <name evidence="1" type="ORF">HELGO_WM37802</name>
</gene>
<accession>A0A6S6SAI8</accession>
<evidence type="ECO:0008006" key="2">
    <source>
        <dbReference type="Google" id="ProtNLM"/>
    </source>
</evidence>
<reference evidence="1" key="1">
    <citation type="submission" date="2020-01" db="EMBL/GenBank/DDBJ databases">
        <authorList>
            <person name="Meier V. D."/>
            <person name="Meier V D."/>
        </authorList>
    </citation>
    <scope>NUCLEOTIDE SEQUENCE</scope>
    <source>
        <strain evidence="1">HLG_WM_MAG_03</strain>
    </source>
</reference>